<dbReference type="InterPro" id="IPR001841">
    <property type="entry name" value="Znf_RING"/>
</dbReference>
<dbReference type="GO" id="GO:0008270">
    <property type="term" value="F:zinc ion binding"/>
    <property type="evidence" value="ECO:0007669"/>
    <property type="project" value="UniProtKB-KW"/>
</dbReference>
<evidence type="ECO:0000256" key="3">
    <source>
        <dbReference type="ARBA" id="ARBA00022833"/>
    </source>
</evidence>
<dbReference type="OrthoDB" id="258495at2759"/>
<keyword evidence="3" id="KW-0862">Zinc</keyword>
<evidence type="ECO:0000256" key="2">
    <source>
        <dbReference type="ARBA" id="ARBA00022771"/>
    </source>
</evidence>
<organism evidence="7 8">
    <name type="scientific">Ladona fulva</name>
    <name type="common">Scarce chaser dragonfly</name>
    <name type="synonym">Libellula fulva</name>
    <dbReference type="NCBI Taxonomy" id="123851"/>
    <lineage>
        <taxon>Eukaryota</taxon>
        <taxon>Metazoa</taxon>
        <taxon>Ecdysozoa</taxon>
        <taxon>Arthropoda</taxon>
        <taxon>Hexapoda</taxon>
        <taxon>Insecta</taxon>
        <taxon>Pterygota</taxon>
        <taxon>Palaeoptera</taxon>
        <taxon>Odonata</taxon>
        <taxon>Epiprocta</taxon>
        <taxon>Anisoptera</taxon>
        <taxon>Libelluloidea</taxon>
        <taxon>Libellulidae</taxon>
        <taxon>Ladona</taxon>
    </lineage>
</organism>
<accession>A0A8K0KGM3</accession>
<reference evidence="7" key="1">
    <citation type="submission" date="2013-04" db="EMBL/GenBank/DDBJ databases">
        <authorList>
            <person name="Qu J."/>
            <person name="Murali S.C."/>
            <person name="Bandaranaike D."/>
            <person name="Bellair M."/>
            <person name="Blankenburg K."/>
            <person name="Chao H."/>
            <person name="Dinh H."/>
            <person name="Doddapaneni H."/>
            <person name="Downs B."/>
            <person name="Dugan-Rocha S."/>
            <person name="Elkadiri S."/>
            <person name="Gnanaolivu R.D."/>
            <person name="Hernandez B."/>
            <person name="Javaid M."/>
            <person name="Jayaseelan J.C."/>
            <person name="Lee S."/>
            <person name="Li M."/>
            <person name="Ming W."/>
            <person name="Munidasa M."/>
            <person name="Muniz J."/>
            <person name="Nguyen L."/>
            <person name="Ongeri F."/>
            <person name="Osuji N."/>
            <person name="Pu L.-L."/>
            <person name="Puazo M."/>
            <person name="Qu C."/>
            <person name="Quiroz J."/>
            <person name="Raj R."/>
            <person name="Weissenberger G."/>
            <person name="Xin Y."/>
            <person name="Zou X."/>
            <person name="Han Y."/>
            <person name="Richards S."/>
            <person name="Worley K."/>
            <person name="Muzny D."/>
            <person name="Gibbs R."/>
        </authorList>
    </citation>
    <scope>NUCLEOTIDE SEQUENCE</scope>
    <source>
        <strain evidence="7">Sampled in the wild</strain>
    </source>
</reference>
<evidence type="ECO:0000256" key="5">
    <source>
        <dbReference type="SAM" id="MobiDB-lite"/>
    </source>
</evidence>
<dbReference type="InterPro" id="IPR057987">
    <property type="entry name" value="TPR_RNF123/RKP"/>
</dbReference>
<dbReference type="Gene3D" id="3.30.40.10">
    <property type="entry name" value="Zinc/RING finger domain, C3HC4 (zinc finger)"/>
    <property type="match status" value="1"/>
</dbReference>
<dbReference type="GO" id="GO:0051603">
    <property type="term" value="P:proteolysis involved in protein catabolic process"/>
    <property type="evidence" value="ECO:0007669"/>
    <property type="project" value="TreeGrafter"/>
</dbReference>
<evidence type="ECO:0000256" key="4">
    <source>
        <dbReference type="PROSITE-ProRule" id="PRU00175"/>
    </source>
</evidence>
<proteinExistence type="predicted"/>
<sequence>MSSLVNLFQRRLHALGVERGISETLLPNPDPATDNPLDAQSNMPGLLRGFPTSVRPLPGIDQIGRRRRLRNCLLEIDDSEEKEENLGIGPVDTVISLLDLFNSIVLLYQLEAHKQLGRISTIHEKMNEYATAFRMATGRLEACRARIAGKTASDQDTEEDLLVEKELVRSVEVLEKKLKSHARDMAWVKACIFSKSKQSHIAWMLRSVLRTLQEASCPTSTPSTSTQAPTSSSFNESSALEDQKRLFAFVPDYYLDALVGLSSALRTFFHPTAPIEDVEGHEELLYQVGMFLSKHYYDPRIVHANSNDTLVEALAAFFCAPTALKALEKLPLDSLERLVRSLLRPYENRAWALSNFILVRIWQGNGFAFRYARSPHLRNRVGPRINAPEGPCLSGQSIDPCPSQVFQKQVGKLLESDEPLATAFINSLLNQLNWAFSEFIGMLQELLCQVLNRVACAPGNGNGTTIGPGCFSHVVNLDISDLESVDHFPMLAAVAGVLLGLLTPEVKSEKNQPPAKAIFKVAGRTHPQVFIESRELKICATCFDLALSLLRVLEMVTVVAPQVFTNATRPSSDLLLSRLCQLLCQVLNRVACAPGNGNGTTIGPGCFSHVVNLDISDLESVDHFPMLAAVAGVLLGLLTPEVKSEKNQPPAKGSPVSSVPRITEAILSEPSFQIGSLYFLLGGPEAYEEGDEASCSEAAVVSAYGGARASFSFANFPSSVSKAEIAQLKETVRWLTRWQDVLSADANSKSRIPEEELCTICYAFPASATFYPCKHTSCSRCIVHHVMNHKECFFCKAYIESVVDAMGQVIHSHPPEKKGDTGKKD</sequence>
<dbReference type="CDD" id="cd16541">
    <property type="entry name" value="RING-HC_RNF123"/>
    <property type="match status" value="1"/>
</dbReference>
<keyword evidence="1" id="KW-0479">Metal-binding</keyword>
<evidence type="ECO:0000256" key="1">
    <source>
        <dbReference type="ARBA" id="ARBA00022723"/>
    </source>
</evidence>
<evidence type="ECO:0000259" key="6">
    <source>
        <dbReference type="PROSITE" id="PS50089"/>
    </source>
</evidence>
<dbReference type="InterPro" id="IPR013083">
    <property type="entry name" value="Znf_RING/FYVE/PHD"/>
</dbReference>
<dbReference type="GO" id="GO:0005737">
    <property type="term" value="C:cytoplasm"/>
    <property type="evidence" value="ECO:0007669"/>
    <property type="project" value="TreeGrafter"/>
</dbReference>
<dbReference type="Pfam" id="PF25576">
    <property type="entry name" value="TPR_RNF123"/>
    <property type="match status" value="2"/>
</dbReference>
<dbReference type="SUPFAM" id="SSF57850">
    <property type="entry name" value="RING/U-box"/>
    <property type="match status" value="1"/>
</dbReference>
<keyword evidence="8" id="KW-1185">Reference proteome</keyword>
<dbReference type="PANTHER" id="PTHR13363">
    <property type="entry name" value="RING FINGER AND SRY DOMAIN-CONTAINING"/>
    <property type="match status" value="1"/>
</dbReference>
<name>A0A8K0KGM3_LADFU</name>
<feature type="domain" description="RING-type" evidence="6">
    <location>
        <begin position="758"/>
        <end position="796"/>
    </location>
</feature>
<dbReference type="PANTHER" id="PTHR13363:SF5">
    <property type="entry name" value="E3 UBIQUITIN-PROTEIN LIGASE RNF123"/>
    <property type="match status" value="1"/>
</dbReference>
<feature type="compositionally biased region" description="Low complexity" evidence="5">
    <location>
        <begin position="216"/>
        <end position="233"/>
    </location>
</feature>
<dbReference type="PROSITE" id="PS50089">
    <property type="entry name" value="ZF_RING_2"/>
    <property type="match status" value="1"/>
</dbReference>
<dbReference type="EMBL" id="KZ308757">
    <property type="protein sequence ID" value="KAG8233963.1"/>
    <property type="molecule type" value="Genomic_DNA"/>
</dbReference>
<dbReference type="Pfam" id="PF13920">
    <property type="entry name" value="zf-C3HC4_3"/>
    <property type="match status" value="1"/>
</dbReference>
<feature type="region of interest" description="Disordered" evidence="5">
    <location>
        <begin position="216"/>
        <end position="237"/>
    </location>
</feature>
<dbReference type="AlphaFoldDB" id="A0A8K0KGM3"/>
<dbReference type="GO" id="GO:0004842">
    <property type="term" value="F:ubiquitin-protein transferase activity"/>
    <property type="evidence" value="ECO:0007669"/>
    <property type="project" value="InterPro"/>
</dbReference>
<comment type="caution">
    <text evidence="7">The sequence shown here is derived from an EMBL/GenBank/DDBJ whole genome shotgun (WGS) entry which is preliminary data.</text>
</comment>
<evidence type="ECO:0000313" key="8">
    <source>
        <dbReference type="Proteomes" id="UP000792457"/>
    </source>
</evidence>
<dbReference type="InterPro" id="IPR045129">
    <property type="entry name" value="RNF123/RKP/RSPRY1"/>
</dbReference>
<dbReference type="Proteomes" id="UP000792457">
    <property type="component" value="Unassembled WGS sequence"/>
</dbReference>
<gene>
    <name evidence="7" type="ORF">J437_LFUL013455</name>
</gene>
<reference evidence="7" key="2">
    <citation type="submission" date="2017-10" db="EMBL/GenBank/DDBJ databases">
        <title>Ladona fulva Genome sequencing and assembly.</title>
        <authorList>
            <person name="Murali S."/>
            <person name="Richards S."/>
            <person name="Bandaranaike D."/>
            <person name="Bellair M."/>
            <person name="Blankenburg K."/>
            <person name="Chao H."/>
            <person name="Dinh H."/>
            <person name="Doddapaneni H."/>
            <person name="Dugan-Rocha S."/>
            <person name="Elkadiri S."/>
            <person name="Gnanaolivu R."/>
            <person name="Hernandez B."/>
            <person name="Skinner E."/>
            <person name="Javaid M."/>
            <person name="Lee S."/>
            <person name="Li M."/>
            <person name="Ming W."/>
            <person name="Munidasa M."/>
            <person name="Muniz J."/>
            <person name="Nguyen L."/>
            <person name="Hughes D."/>
            <person name="Osuji N."/>
            <person name="Pu L.-L."/>
            <person name="Puazo M."/>
            <person name="Qu C."/>
            <person name="Quiroz J."/>
            <person name="Raj R."/>
            <person name="Weissenberger G."/>
            <person name="Xin Y."/>
            <person name="Zou X."/>
            <person name="Han Y."/>
            <person name="Worley K."/>
            <person name="Muzny D."/>
            <person name="Gibbs R."/>
        </authorList>
    </citation>
    <scope>NUCLEOTIDE SEQUENCE</scope>
    <source>
        <strain evidence="7">Sampled in the wild</strain>
    </source>
</reference>
<protein>
    <recommendedName>
        <fullName evidence="6">RING-type domain-containing protein</fullName>
    </recommendedName>
</protein>
<evidence type="ECO:0000313" key="7">
    <source>
        <dbReference type="EMBL" id="KAG8233963.1"/>
    </source>
</evidence>
<keyword evidence="2 4" id="KW-0863">Zinc-finger</keyword>